<dbReference type="InterPro" id="IPR016751">
    <property type="entry name" value="UCP019236"/>
</dbReference>
<dbReference type="OrthoDB" id="102587at2157"/>
<dbReference type="HOGENOM" id="CLU_898988_0_0_2"/>
<dbReference type="Proteomes" id="UP000009139">
    <property type="component" value="Chromosome"/>
</dbReference>
<name>Q9UY75_PYRAB</name>
<reference evidence="2" key="1">
    <citation type="submission" date="1999-07" db="EMBL/GenBank/DDBJ databases">
        <authorList>
            <person name="Genoscope"/>
        </authorList>
    </citation>
    <scope>NUCLEOTIDE SEQUENCE</scope>
    <source>
        <strain evidence="2">Orsay</strain>
    </source>
</reference>
<dbReference type="EMBL" id="HE613800">
    <property type="protein sequence ID" value="CCE71094.1"/>
    <property type="molecule type" value="Genomic_DNA"/>
</dbReference>
<dbReference type="KEGG" id="pab:PAB1275"/>
<dbReference type="RefSeq" id="WP_010868751.1">
    <property type="nucleotide sequence ID" value="NC_000868.1"/>
</dbReference>
<dbReference type="AlphaFoldDB" id="Q9UY75"/>
<feature type="transmembrane region" description="Helical" evidence="1">
    <location>
        <begin position="158"/>
        <end position="176"/>
    </location>
</feature>
<feature type="transmembrane region" description="Helical" evidence="1">
    <location>
        <begin position="33"/>
        <end position="50"/>
    </location>
</feature>
<reference evidence="3 5" key="5">
    <citation type="journal article" date="2012" name="Curr. Microbiol.">
        <title>Re-annotation of two hyperthermophilic archaea Pyrococcus abyssi GE5 and Pyrococcus furiosus DSM 3638.</title>
        <authorList>
            <person name="Gao J."/>
            <person name="Wang J."/>
        </authorList>
    </citation>
    <scope>GENOME REANNOTATION</scope>
    <source>
        <strain evidence="3">GE5</strain>
        <strain evidence="5">GE5 / Orsay</strain>
    </source>
</reference>
<dbReference type="Proteomes" id="UP000000810">
    <property type="component" value="Chromosome"/>
</dbReference>
<keyword evidence="4" id="KW-1185">Reference proteome</keyword>
<evidence type="ECO:0000313" key="4">
    <source>
        <dbReference type="Proteomes" id="UP000000810"/>
    </source>
</evidence>
<organism evidence="2 4">
    <name type="scientific">Pyrococcus abyssi (strain GE5 / Orsay)</name>
    <dbReference type="NCBI Taxonomy" id="272844"/>
    <lineage>
        <taxon>Archaea</taxon>
        <taxon>Methanobacteriati</taxon>
        <taxon>Methanobacteriota</taxon>
        <taxon>Thermococci</taxon>
        <taxon>Thermococcales</taxon>
        <taxon>Thermococcaceae</taxon>
        <taxon>Pyrococcus</taxon>
    </lineage>
</organism>
<feature type="transmembrane region" description="Helical" evidence="1">
    <location>
        <begin position="182"/>
        <end position="203"/>
    </location>
</feature>
<keyword evidence="1" id="KW-0812">Transmembrane</keyword>
<proteinExistence type="predicted"/>
<feature type="transmembrane region" description="Helical" evidence="1">
    <location>
        <begin position="129"/>
        <end position="151"/>
    </location>
</feature>
<reference evidence="2 4" key="4">
    <citation type="journal article" date="2003" name="Mol. Microbiol.">
        <title>An integrated analysis of the genome of the hyperthermophilic archaeon Pyrococcus abyssi.</title>
        <authorList>
            <person name="Cohen G."/>
            <person name="Barbe V."/>
            <person name="Flament D."/>
            <person name="Galperin M."/>
            <person name="Heilig R."/>
            <person name="Ripp R."/>
            <person name="Lecompte O."/>
            <person name="Prieur D."/>
            <person name="Poch O."/>
            <person name="Quellerou J."/>
            <person name="Thierry J.C."/>
            <person name="Van der Oost J."/>
            <person name="Weissenbach J."/>
            <person name="Zivanovic Y."/>
            <person name="Forterre P."/>
        </authorList>
    </citation>
    <scope>NUCLEOTIDE SEQUENCE [LARGE SCALE GENOMIC DNA]</scope>
    <source>
        <strain evidence="4">GE5 / Orsay</strain>
        <strain evidence="2">Orsay</strain>
    </source>
</reference>
<reference evidence="2" key="3">
    <citation type="journal article" date="2001" name="Genome Res.">
        <title>Genome evolution at the genus level: comparison of three complete genomes of hyperthermophilic archaea.</title>
        <authorList>
            <person name="Lecompte O."/>
            <person name="Ripp R."/>
            <person name="Puzos-Barbe V."/>
            <person name="Duprat S."/>
            <person name="Heilig R."/>
            <person name="Dietrich J."/>
            <person name="Thierry J.C."/>
            <person name="Poch O."/>
        </authorList>
    </citation>
    <scope>NUCLEOTIDE SEQUENCE</scope>
    <source>
        <strain evidence="2">Orsay</strain>
    </source>
</reference>
<evidence type="ECO:0000313" key="2">
    <source>
        <dbReference type="EMBL" id="CAB50537.1"/>
    </source>
</evidence>
<feature type="transmembrane region" description="Helical" evidence="1">
    <location>
        <begin position="55"/>
        <end position="72"/>
    </location>
</feature>
<dbReference type="PATRIC" id="fig|272844.11.peg.1742"/>
<dbReference type="EMBL" id="AJ248288">
    <property type="protein sequence ID" value="CAB50537.1"/>
    <property type="molecule type" value="Genomic_DNA"/>
</dbReference>
<evidence type="ECO:0000256" key="1">
    <source>
        <dbReference type="SAM" id="Phobius"/>
    </source>
</evidence>
<reference evidence="2" key="2">
    <citation type="journal article" date="2000" name="J. Mol. Biol.">
        <title>Archaeal homologs of eukaryotic methylation guide small nucleolar RNAs: lessons from the Pyrococcus genomes.</title>
        <authorList>
            <person name="Gaspin C."/>
            <person name="Cavaille J."/>
            <person name="Erauso G."/>
        </authorList>
    </citation>
    <scope>NUCLEOTIDE SEQUENCE</scope>
    <source>
        <strain evidence="2">Orsay</strain>
    </source>
</reference>
<dbReference type="STRING" id="272844.PAB1275"/>
<dbReference type="eggNOG" id="arCOG03835">
    <property type="taxonomic scope" value="Archaea"/>
</dbReference>
<evidence type="ECO:0000313" key="3">
    <source>
        <dbReference type="EMBL" id="CCE71094.1"/>
    </source>
</evidence>
<feature type="transmembrane region" description="Helical" evidence="1">
    <location>
        <begin position="106"/>
        <end position="123"/>
    </location>
</feature>
<evidence type="ECO:0000313" key="5">
    <source>
        <dbReference type="Proteomes" id="UP000009139"/>
    </source>
</evidence>
<accession>Q9UY75</accession>
<keyword evidence="1" id="KW-1133">Transmembrane helix</keyword>
<dbReference type="PIR" id="C75012">
    <property type="entry name" value="C75012"/>
</dbReference>
<gene>
    <name evidence="2" type="ordered locus">PAB1275</name>
</gene>
<protein>
    <submittedName>
        <fullName evidence="2">Uncharacterized protein</fullName>
    </submittedName>
</protein>
<dbReference type="PIRSF" id="PIRSF019236">
    <property type="entry name" value="UCP019236"/>
    <property type="match status" value="1"/>
</dbReference>
<sequence length="317" mass="35599">MKSELKSKAVILVIYGLILFTLTRIRVPFGLENSIKSLVILIIIGELSSIIRRELNYVFISLGIFFFFFYLPFDVPKVYMGLFGMGISLIFFSAKFKESFMVLSRGVGLSVSMYSLSTLLPILSPLFRFVAIFSAIGYGLAFLESIGVFPGDNVRRNLLGIIIVGALIGIVRISEVELFPQILWFGVKAISLLLALAIAGIILNSIPSKRKDIVVEVHVDPDELKIKNEMYKEAEKVVKDFIIKGEKSGLVSYVTYYAIKAGMKREDVAKIISPIVDYEPRKPSALTPKWFAEILERREIEKRKMLVKKALGGILNE</sequence>
<keyword evidence="1" id="KW-0472">Membrane</keyword>
<feature type="transmembrane region" description="Helical" evidence="1">
    <location>
        <begin position="9"/>
        <end position="27"/>
    </location>
</feature>
<feature type="transmembrane region" description="Helical" evidence="1">
    <location>
        <begin position="78"/>
        <end position="94"/>
    </location>
</feature>